<feature type="domain" description="Clp R" evidence="2">
    <location>
        <begin position="11"/>
        <end position="68"/>
    </location>
</feature>
<keyword evidence="4" id="KW-1185">Reference proteome</keyword>
<dbReference type="Proteomes" id="UP000571817">
    <property type="component" value="Unassembled WGS sequence"/>
</dbReference>
<evidence type="ECO:0000259" key="2">
    <source>
        <dbReference type="Pfam" id="PF02861"/>
    </source>
</evidence>
<feature type="compositionally biased region" description="Basic residues" evidence="1">
    <location>
        <begin position="193"/>
        <end position="206"/>
    </location>
</feature>
<proteinExistence type="predicted"/>
<gene>
    <name evidence="3" type="ORF">HNR15_000287</name>
</gene>
<comment type="caution">
    <text evidence="3">The sequence shown here is derived from an EMBL/GenBank/DDBJ whole genome shotgun (WGS) entry which is preliminary data.</text>
</comment>
<dbReference type="AlphaFoldDB" id="A0A853DE19"/>
<sequence>MFHLRNSDVGIAMMQAHDVAAELGHSEVGPDHILLGLTTNLRSPVAPLLAEHGLTYPAARDILTAQHSGEASNPDNDSDDDGPQTANLDDDRDALASIGIDLDKVTEAVGEAFGEDITRAWGRRRERAERDVRRGRGGPDDARRGRGGPDDARRGPGPDEAPRPGGFGRFPNPEWFADFPDFQEFNPFGGPRGRGRRGPQSRRFGRGPRPSEATVRIFRDLRAQAQEARATAHEDDRQSGRAQFHAMFRAEHIVLAILHSDDPATRAMVAAMTDVDRLRAQLHERLAADPAA</sequence>
<dbReference type="RefSeq" id="WP_179478510.1">
    <property type="nucleotide sequence ID" value="NZ_JACCFW010000001.1"/>
</dbReference>
<dbReference type="EMBL" id="JACCFW010000001">
    <property type="protein sequence ID" value="NYJ73324.1"/>
    <property type="molecule type" value="Genomic_DNA"/>
</dbReference>
<dbReference type="InterPro" id="IPR004176">
    <property type="entry name" value="Clp_R_N"/>
</dbReference>
<organism evidence="3 4">
    <name type="scientific">Allobranchiibius huperziae</name>
    <dbReference type="NCBI Taxonomy" id="1874116"/>
    <lineage>
        <taxon>Bacteria</taxon>
        <taxon>Bacillati</taxon>
        <taxon>Actinomycetota</taxon>
        <taxon>Actinomycetes</taxon>
        <taxon>Micrococcales</taxon>
        <taxon>Dermacoccaceae</taxon>
        <taxon>Allobranchiibius</taxon>
    </lineage>
</organism>
<evidence type="ECO:0000313" key="3">
    <source>
        <dbReference type="EMBL" id="NYJ73324.1"/>
    </source>
</evidence>
<feature type="compositionally biased region" description="Basic and acidic residues" evidence="1">
    <location>
        <begin position="126"/>
        <end position="162"/>
    </location>
</feature>
<dbReference type="InterPro" id="IPR036628">
    <property type="entry name" value="Clp_N_dom_sf"/>
</dbReference>
<evidence type="ECO:0000256" key="1">
    <source>
        <dbReference type="SAM" id="MobiDB-lite"/>
    </source>
</evidence>
<dbReference type="SUPFAM" id="SSF81923">
    <property type="entry name" value="Double Clp-N motif"/>
    <property type="match status" value="1"/>
</dbReference>
<dbReference type="Pfam" id="PF02861">
    <property type="entry name" value="Clp_N"/>
    <property type="match status" value="1"/>
</dbReference>
<feature type="region of interest" description="Disordered" evidence="1">
    <location>
        <begin position="124"/>
        <end position="212"/>
    </location>
</feature>
<dbReference type="Gene3D" id="1.10.1780.10">
    <property type="entry name" value="Clp, N-terminal domain"/>
    <property type="match status" value="1"/>
</dbReference>
<accession>A0A853DE19</accession>
<protein>
    <recommendedName>
        <fullName evidence="2">Clp R domain-containing protein</fullName>
    </recommendedName>
</protein>
<name>A0A853DE19_9MICO</name>
<feature type="compositionally biased region" description="Acidic residues" evidence="1">
    <location>
        <begin position="76"/>
        <end position="89"/>
    </location>
</feature>
<feature type="region of interest" description="Disordered" evidence="1">
    <location>
        <begin position="67"/>
        <end position="89"/>
    </location>
</feature>
<evidence type="ECO:0000313" key="4">
    <source>
        <dbReference type="Proteomes" id="UP000571817"/>
    </source>
</evidence>
<reference evidence="3 4" key="1">
    <citation type="submission" date="2020-07" db="EMBL/GenBank/DDBJ databases">
        <title>Sequencing the genomes of 1000 actinobacteria strains.</title>
        <authorList>
            <person name="Klenk H.-P."/>
        </authorList>
    </citation>
    <scope>NUCLEOTIDE SEQUENCE [LARGE SCALE GENOMIC DNA]</scope>
    <source>
        <strain evidence="3 4">DSM 29531</strain>
    </source>
</reference>